<dbReference type="AlphaFoldDB" id="A0A3D9UJA9"/>
<organism evidence="9 10">
    <name type="scientific">Calidifontibacter indicus</name>
    <dbReference type="NCBI Taxonomy" id="419650"/>
    <lineage>
        <taxon>Bacteria</taxon>
        <taxon>Bacillati</taxon>
        <taxon>Actinomycetota</taxon>
        <taxon>Actinomycetes</taxon>
        <taxon>Micrococcales</taxon>
        <taxon>Dermacoccaceae</taxon>
        <taxon>Calidifontibacter</taxon>
    </lineage>
</organism>
<name>A0A3D9UJA9_9MICO</name>
<keyword evidence="7 8" id="KW-0472">Membrane</keyword>
<dbReference type="InterPro" id="IPR002528">
    <property type="entry name" value="MATE_fam"/>
</dbReference>
<dbReference type="Pfam" id="PF01554">
    <property type="entry name" value="MatE"/>
    <property type="match status" value="2"/>
</dbReference>
<feature type="transmembrane region" description="Helical" evidence="8">
    <location>
        <begin position="199"/>
        <end position="222"/>
    </location>
</feature>
<protein>
    <submittedName>
        <fullName evidence="9">Putative MATE family efflux protein</fullName>
    </submittedName>
</protein>
<reference evidence="9 10" key="1">
    <citation type="submission" date="2018-08" db="EMBL/GenBank/DDBJ databases">
        <title>Sequencing the genomes of 1000 actinobacteria strains.</title>
        <authorList>
            <person name="Klenk H.-P."/>
        </authorList>
    </citation>
    <scope>NUCLEOTIDE SEQUENCE [LARGE SCALE GENOMIC DNA]</scope>
    <source>
        <strain evidence="9 10">DSM 22967</strain>
    </source>
</reference>
<dbReference type="NCBIfam" id="TIGR00797">
    <property type="entry name" value="matE"/>
    <property type="match status" value="1"/>
</dbReference>
<dbReference type="PIRSF" id="PIRSF006603">
    <property type="entry name" value="DinF"/>
    <property type="match status" value="1"/>
</dbReference>
<feature type="transmembrane region" description="Helical" evidence="8">
    <location>
        <begin position="56"/>
        <end position="79"/>
    </location>
</feature>
<dbReference type="GO" id="GO:0042910">
    <property type="term" value="F:xenobiotic transmembrane transporter activity"/>
    <property type="evidence" value="ECO:0007669"/>
    <property type="project" value="InterPro"/>
</dbReference>
<keyword evidence="6 8" id="KW-1133">Transmembrane helix</keyword>
<dbReference type="CDD" id="cd13136">
    <property type="entry name" value="MATE_DinF_like"/>
    <property type="match status" value="1"/>
</dbReference>
<feature type="transmembrane region" description="Helical" evidence="8">
    <location>
        <begin position="325"/>
        <end position="344"/>
    </location>
</feature>
<proteinExistence type="inferred from homology"/>
<accession>A0A3D9UJA9</accession>
<evidence type="ECO:0000313" key="10">
    <source>
        <dbReference type="Proteomes" id="UP000256253"/>
    </source>
</evidence>
<dbReference type="RefSeq" id="WP_245949919.1">
    <property type="nucleotide sequence ID" value="NZ_QTUA01000001.1"/>
</dbReference>
<comment type="similarity">
    <text evidence="2">Belongs to the multi antimicrobial extrusion (MATE) (TC 2.A.66.1) family.</text>
</comment>
<feature type="transmembrane region" description="Helical" evidence="8">
    <location>
        <begin position="100"/>
        <end position="123"/>
    </location>
</feature>
<evidence type="ECO:0000256" key="6">
    <source>
        <dbReference type="ARBA" id="ARBA00022989"/>
    </source>
</evidence>
<evidence type="ECO:0000256" key="7">
    <source>
        <dbReference type="ARBA" id="ARBA00023136"/>
    </source>
</evidence>
<evidence type="ECO:0000313" key="9">
    <source>
        <dbReference type="EMBL" id="REF29399.1"/>
    </source>
</evidence>
<feature type="transmembrane region" description="Helical" evidence="8">
    <location>
        <begin position="174"/>
        <end position="193"/>
    </location>
</feature>
<dbReference type="GO" id="GO:0005886">
    <property type="term" value="C:plasma membrane"/>
    <property type="evidence" value="ECO:0007669"/>
    <property type="project" value="UniProtKB-SubCell"/>
</dbReference>
<keyword evidence="10" id="KW-1185">Reference proteome</keyword>
<comment type="caution">
    <text evidence="9">The sequence shown here is derived from an EMBL/GenBank/DDBJ whole genome shotgun (WGS) entry which is preliminary data.</text>
</comment>
<evidence type="ECO:0000256" key="5">
    <source>
        <dbReference type="ARBA" id="ARBA00022692"/>
    </source>
</evidence>
<feature type="transmembrane region" description="Helical" evidence="8">
    <location>
        <begin position="284"/>
        <end position="304"/>
    </location>
</feature>
<evidence type="ECO:0000256" key="4">
    <source>
        <dbReference type="ARBA" id="ARBA00022475"/>
    </source>
</evidence>
<feature type="transmembrane region" description="Helical" evidence="8">
    <location>
        <begin position="421"/>
        <end position="439"/>
    </location>
</feature>
<feature type="transmembrane region" description="Helical" evidence="8">
    <location>
        <begin position="143"/>
        <end position="167"/>
    </location>
</feature>
<dbReference type="PANTHER" id="PTHR42893">
    <property type="entry name" value="PROTEIN DETOXIFICATION 44, CHLOROPLASTIC-RELATED"/>
    <property type="match status" value="1"/>
</dbReference>
<dbReference type="GO" id="GO:0015297">
    <property type="term" value="F:antiporter activity"/>
    <property type="evidence" value="ECO:0007669"/>
    <property type="project" value="InterPro"/>
</dbReference>
<feature type="transmembrane region" description="Helical" evidence="8">
    <location>
        <begin position="254"/>
        <end position="278"/>
    </location>
</feature>
<evidence type="ECO:0000256" key="2">
    <source>
        <dbReference type="ARBA" id="ARBA00010199"/>
    </source>
</evidence>
<keyword evidence="4" id="KW-1003">Cell membrane</keyword>
<feature type="transmembrane region" description="Helical" evidence="8">
    <location>
        <begin position="390"/>
        <end position="409"/>
    </location>
</feature>
<keyword evidence="5 8" id="KW-0812">Transmembrane</keyword>
<feature type="transmembrane region" description="Helical" evidence="8">
    <location>
        <begin position="24"/>
        <end position="44"/>
    </location>
</feature>
<dbReference type="PANTHER" id="PTHR42893:SF46">
    <property type="entry name" value="PROTEIN DETOXIFICATION 44, CHLOROPLASTIC"/>
    <property type="match status" value="1"/>
</dbReference>
<sequence>MPERGPDTTSDQAPAMPHSDARQILRLAVPAFLTLIAEPLFLLTDSAIVGHLGTTSLAALGVASAVLLTAAGVFVFLAYATTSVVARRTGAGRRAAALEAGVDGLWLSLVLGLPTAGLVAAFAGPLTRLMGATGEVVDPATTYLRIAAAGIPSLLMVSAATGVLRGLQDTRTPLIVATAGFGANALLNYLLVYPAGLGIAGSAIGTVVAQTGTALVLAAFVVRKAREAGARLAFHPGDVLAAARTGGPLLVRTIALRAAFLLTTWVAASLGVVTLAAHQVAMNVFSLLAFALDALAIAAQALIGTGLGAGDSQYARRATGLMTRWGWIGGLVLGIITALTAWILPPLFSQDDAVRSSLTVALLVLAVTQPISGAVFVLDGVLMGAGDNKALAWLSIGTLVAYAPVLLVLRAHGDEFSEHAAIGLLWASLGWFMVARWIALRWRSRGDAWLVTGA</sequence>
<dbReference type="EMBL" id="QTUA01000001">
    <property type="protein sequence ID" value="REF29399.1"/>
    <property type="molecule type" value="Genomic_DNA"/>
</dbReference>
<comment type="subcellular location">
    <subcellularLocation>
        <location evidence="1">Cell membrane</location>
        <topology evidence="1">Multi-pass membrane protein</topology>
    </subcellularLocation>
</comment>
<evidence type="ECO:0000256" key="1">
    <source>
        <dbReference type="ARBA" id="ARBA00004651"/>
    </source>
</evidence>
<keyword evidence="3" id="KW-0813">Transport</keyword>
<dbReference type="Proteomes" id="UP000256253">
    <property type="component" value="Unassembled WGS sequence"/>
</dbReference>
<evidence type="ECO:0000256" key="3">
    <source>
        <dbReference type="ARBA" id="ARBA00022448"/>
    </source>
</evidence>
<gene>
    <name evidence="9" type="ORF">DFJ65_0344</name>
</gene>
<feature type="transmembrane region" description="Helical" evidence="8">
    <location>
        <begin position="356"/>
        <end position="378"/>
    </location>
</feature>
<evidence type="ECO:0000256" key="8">
    <source>
        <dbReference type="SAM" id="Phobius"/>
    </source>
</evidence>
<dbReference type="InterPro" id="IPR048279">
    <property type="entry name" value="MdtK-like"/>
</dbReference>
<dbReference type="InterPro" id="IPR044644">
    <property type="entry name" value="DinF-like"/>
</dbReference>